<proteinExistence type="predicted"/>
<keyword evidence="2" id="KW-1185">Reference proteome</keyword>
<organism evidence="1 2">
    <name type="scientific">Staphylococcus phage IME1348_01</name>
    <dbReference type="NCBI Taxonomy" id="1965489"/>
    <lineage>
        <taxon>Viruses</taxon>
        <taxon>Duplodnaviria</taxon>
        <taxon>Heunggongvirae</taxon>
        <taxon>Uroviricota</taxon>
        <taxon>Caudoviricetes</taxon>
        <taxon>Rockefellervirus</taxon>
        <taxon>Rockefellervirus IME134801</taxon>
    </lineage>
</organism>
<evidence type="ECO:0000313" key="2">
    <source>
        <dbReference type="Proteomes" id="UP000224652"/>
    </source>
</evidence>
<evidence type="ECO:0000313" key="1">
    <source>
        <dbReference type="EMBL" id="ARM68044.1"/>
    </source>
</evidence>
<name>A0A1W6JP88_9CAUD</name>
<protein>
    <submittedName>
        <fullName evidence="1">Uncharacterized protein</fullName>
    </submittedName>
</protein>
<dbReference type="KEGG" id="vg:65072022"/>
<accession>A0A1W6JP88</accession>
<sequence>MIVYLPHYDNGEETCNNSHGVSDKAYTSLEDAIQEIKEMGYVIQEDKSDEIEYMGFPDIEINSEILPYAFYKVPFESYRKTSTYFFDDREFAFINKIELVEGETDD</sequence>
<dbReference type="EMBL" id="KY653120">
    <property type="protein sequence ID" value="ARM68044.1"/>
    <property type="molecule type" value="Genomic_DNA"/>
</dbReference>
<dbReference type="RefSeq" id="YP_010083013.1">
    <property type="nucleotide sequence ID" value="NC_055036.1"/>
</dbReference>
<dbReference type="GeneID" id="65072022"/>
<reference evidence="1 2" key="1">
    <citation type="submission" date="2017-02" db="EMBL/GenBank/DDBJ databases">
        <title>Analysis of active prophages from bacterial high-throughput sequencing data.</title>
        <authorList>
            <person name="Sun Q."/>
            <person name="Zhang X."/>
            <person name="Xing S."/>
            <person name="Tong Y.-G."/>
        </authorList>
    </citation>
    <scope>NUCLEOTIDE SEQUENCE [LARGE SCALE GENOMIC DNA]</scope>
</reference>
<dbReference type="Proteomes" id="UP000224652">
    <property type="component" value="Segment"/>
</dbReference>